<feature type="domain" description="CheR-type methyltransferase" evidence="1">
    <location>
        <begin position="15"/>
        <end position="64"/>
    </location>
</feature>
<reference evidence="2 3" key="1">
    <citation type="submission" date="2016-10" db="EMBL/GenBank/DDBJ databases">
        <authorList>
            <person name="de Groot N.N."/>
        </authorList>
    </citation>
    <scope>NUCLEOTIDE SEQUENCE [LARGE SCALE GENOMIC DNA]</scope>
    <source>
        <strain evidence="2 3">Nl18</strain>
    </source>
</reference>
<dbReference type="EMBL" id="FOCT01000003">
    <property type="protein sequence ID" value="SEN22777.1"/>
    <property type="molecule type" value="Genomic_DNA"/>
</dbReference>
<protein>
    <submittedName>
        <fullName evidence="2">Chemotaxis protein methyltransferase CheR</fullName>
    </submittedName>
</protein>
<evidence type="ECO:0000259" key="1">
    <source>
        <dbReference type="PROSITE" id="PS50123"/>
    </source>
</evidence>
<dbReference type="Pfam" id="PF01739">
    <property type="entry name" value="CheR"/>
    <property type="match status" value="1"/>
</dbReference>
<dbReference type="PROSITE" id="PS50123">
    <property type="entry name" value="CHER"/>
    <property type="match status" value="1"/>
</dbReference>
<dbReference type="InterPro" id="IPR029063">
    <property type="entry name" value="SAM-dependent_MTases_sf"/>
</dbReference>
<organism evidence="2 3">
    <name type="scientific">Nitrosospira multiformis</name>
    <dbReference type="NCBI Taxonomy" id="1231"/>
    <lineage>
        <taxon>Bacteria</taxon>
        <taxon>Pseudomonadati</taxon>
        <taxon>Pseudomonadota</taxon>
        <taxon>Betaproteobacteria</taxon>
        <taxon>Nitrosomonadales</taxon>
        <taxon>Nitrosomonadaceae</taxon>
        <taxon>Nitrosospira</taxon>
    </lineage>
</organism>
<proteinExistence type="predicted"/>
<keyword evidence="2" id="KW-0489">Methyltransferase</keyword>
<dbReference type="SUPFAM" id="SSF53335">
    <property type="entry name" value="S-adenosyl-L-methionine-dependent methyltransferases"/>
    <property type="match status" value="1"/>
</dbReference>
<gene>
    <name evidence="2" type="ORF">SAMN05216404_103143</name>
</gene>
<dbReference type="AlphaFoldDB" id="A0A1H8EV61"/>
<dbReference type="Proteomes" id="UP000183898">
    <property type="component" value="Unassembled WGS sequence"/>
</dbReference>
<dbReference type="RefSeq" id="WP_074744807.1">
    <property type="nucleotide sequence ID" value="NZ_FOCT01000003.1"/>
</dbReference>
<dbReference type="GO" id="GO:0008757">
    <property type="term" value="F:S-adenosylmethionine-dependent methyltransferase activity"/>
    <property type="evidence" value="ECO:0007669"/>
    <property type="project" value="InterPro"/>
</dbReference>
<keyword evidence="2" id="KW-0808">Transferase</keyword>
<name>A0A1H8EV61_9PROT</name>
<evidence type="ECO:0000313" key="3">
    <source>
        <dbReference type="Proteomes" id="UP000183898"/>
    </source>
</evidence>
<dbReference type="GO" id="GO:0032259">
    <property type="term" value="P:methylation"/>
    <property type="evidence" value="ECO:0007669"/>
    <property type="project" value="UniProtKB-KW"/>
</dbReference>
<dbReference type="Gene3D" id="3.40.50.150">
    <property type="entry name" value="Vaccinia Virus protein VP39"/>
    <property type="match status" value="1"/>
</dbReference>
<dbReference type="InterPro" id="IPR022642">
    <property type="entry name" value="CheR_C"/>
</dbReference>
<evidence type="ECO:0000313" key="2">
    <source>
        <dbReference type="EMBL" id="SEN22777.1"/>
    </source>
</evidence>
<dbReference type="InterPro" id="IPR000780">
    <property type="entry name" value="CheR_MeTrfase"/>
</dbReference>
<accession>A0A1H8EV61</accession>
<sequence length="75" mass="8263">MDSATRHSQGNRLPFFPGRGTFHALIQSILPALAELALKKGEKTLRVWSAGCASGEEPYSMSLLWSFALRTDGQR</sequence>